<keyword evidence="2" id="KW-0762">Sugar transport</keyword>
<feature type="domain" description="PTS EIIA type-2" evidence="1">
    <location>
        <begin position="4"/>
        <end position="151"/>
    </location>
</feature>
<evidence type="ECO:0000313" key="2">
    <source>
        <dbReference type="EMBL" id="MEW6955362.1"/>
    </source>
</evidence>
<evidence type="ECO:0000259" key="1">
    <source>
        <dbReference type="PROSITE" id="PS51094"/>
    </source>
</evidence>
<dbReference type="EMBL" id="JBAGNM010000018">
    <property type="protein sequence ID" value="MEW6955362.1"/>
    <property type="molecule type" value="Genomic_DNA"/>
</dbReference>
<name>A0ABV3NDQ5_9ACTO</name>
<gene>
    <name evidence="2" type="ORF">V3M73_10080</name>
</gene>
<dbReference type="SUPFAM" id="SSF55804">
    <property type="entry name" value="Phoshotransferase/anion transport protein"/>
    <property type="match status" value="1"/>
</dbReference>
<dbReference type="RefSeq" id="WP_024964786.1">
    <property type="nucleotide sequence ID" value="NZ_CP028833.1"/>
</dbReference>
<dbReference type="PROSITE" id="PS51094">
    <property type="entry name" value="PTS_EIIA_TYPE_2"/>
    <property type="match status" value="1"/>
</dbReference>
<dbReference type="InterPro" id="IPR016152">
    <property type="entry name" value="PTrfase/Anion_transptr"/>
</dbReference>
<comment type="caution">
    <text evidence="2">The sequence shown here is derived from an EMBL/GenBank/DDBJ whole genome shotgun (WGS) entry which is preliminary data.</text>
</comment>
<keyword evidence="2" id="KW-0813">Transport</keyword>
<dbReference type="InterPro" id="IPR002178">
    <property type="entry name" value="PTS_EIIA_type-2_dom"/>
</dbReference>
<evidence type="ECO:0000313" key="3">
    <source>
        <dbReference type="Proteomes" id="UP001555100"/>
    </source>
</evidence>
<dbReference type="Proteomes" id="UP001555100">
    <property type="component" value="Unassembled WGS sequence"/>
</dbReference>
<sequence length="157" mass="18175">MNRDLIKEDLIQLDWEVTDRDDYFQKMVCKLEDLGYVRASFKKAILEREEKYPTALPTQPEAIAIPHSDIEHVIKPFIAATRLASPVYWHEMGNNDAIHPVRYIFMLGFTQDDGHVKVLQLLLKNFMKAAYMEHLNSAMSEAAFLEAVRSLDGFEDE</sequence>
<accession>A0ABV3NDQ5</accession>
<dbReference type="InterPro" id="IPR051541">
    <property type="entry name" value="PTS_SugarTrans_NitroReg"/>
</dbReference>
<organism evidence="2 3">
    <name type="scientific">Trueperella pyogenes</name>
    <dbReference type="NCBI Taxonomy" id="1661"/>
    <lineage>
        <taxon>Bacteria</taxon>
        <taxon>Bacillati</taxon>
        <taxon>Actinomycetota</taxon>
        <taxon>Actinomycetes</taxon>
        <taxon>Actinomycetales</taxon>
        <taxon>Actinomycetaceae</taxon>
        <taxon>Trueperella</taxon>
    </lineage>
</organism>
<dbReference type="Gene3D" id="3.40.930.10">
    <property type="entry name" value="Mannitol-specific EII, Chain A"/>
    <property type="match status" value="1"/>
</dbReference>
<proteinExistence type="predicted"/>
<protein>
    <submittedName>
        <fullName evidence="2">PTS sugar transporter subunit IIA</fullName>
    </submittedName>
</protein>
<reference evidence="2 3" key="1">
    <citation type="submission" date="2024-01" db="EMBL/GenBank/DDBJ databases">
        <title>Genomic analysis and antimicrobial resistance profiles of Trueperella pyogenes isolated from domestic and wild animals.</title>
        <authorList>
            <person name="Magossi G."/>
            <person name="Gzyl K.E."/>
            <person name="Holman D.B."/>
            <person name="Amat S."/>
        </authorList>
    </citation>
    <scope>NUCLEOTIDE SEQUENCE [LARGE SCALE GENOMIC DNA]</scope>
    <source>
        <strain evidence="2 3">1494</strain>
    </source>
</reference>
<dbReference type="Pfam" id="PF00359">
    <property type="entry name" value="PTS_EIIA_2"/>
    <property type="match status" value="1"/>
</dbReference>
<dbReference type="PANTHER" id="PTHR47738:SF3">
    <property type="entry name" value="PHOSPHOTRANSFERASE SYSTEM MANNITOL_FRUCTOSE-SPECIFIC IIA DOMAIN CONTAINING PROTEIN"/>
    <property type="match status" value="1"/>
</dbReference>
<dbReference type="CDD" id="cd00211">
    <property type="entry name" value="PTS_IIA_fru"/>
    <property type="match status" value="1"/>
</dbReference>
<dbReference type="PANTHER" id="PTHR47738">
    <property type="entry name" value="PTS SYSTEM FRUCTOSE-LIKE EIIA COMPONENT-RELATED"/>
    <property type="match status" value="1"/>
</dbReference>
<keyword evidence="3" id="KW-1185">Reference proteome</keyword>